<dbReference type="PANTHER" id="PTHR34654">
    <property type="entry name" value="UPF0109 PROTEIN SCO5592"/>
    <property type="match status" value="1"/>
</dbReference>
<dbReference type="EMBL" id="JAFBER010000002">
    <property type="protein sequence ID" value="MBM7644333.1"/>
    <property type="molecule type" value="Genomic_DNA"/>
</dbReference>
<evidence type="ECO:0000256" key="2">
    <source>
        <dbReference type="ARBA" id="ARBA00022884"/>
    </source>
</evidence>
<sequence length="76" mass="8599">MDELIRTIVEPLVEFPEDIKVSREENERGLTYILSVNKEDMGKIIGKKGRIASAIRTIVHAAGRAHQQDVQLTIQE</sequence>
<dbReference type="Gene3D" id="3.30.300.20">
    <property type="match status" value="1"/>
</dbReference>
<dbReference type="SUPFAM" id="SSF54814">
    <property type="entry name" value="Prokaryotic type KH domain (KH-domain type II)"/>
    <property type="match status" value="1"/>
</dbReference>
<comment type="caution">
    <text evidence="4">The sequence shown here is derived from an EMBL/GenBank/DDBJ whole genome shotgun (WGS) entry which is preliminary data.</text>
</comment>
<dbReference type="CDD" id="cd22533">
    <property type="entry name" value="KH-II_YlqC-like"/>
    <property type="match status" value="1"/>
</dbReference>
<keyword evidence="3" id="KW-0133">Cell shape</keyword>
<comment type="similarity">
    <text evidence="3">Belongs to the KhpA RNA-binding protein family.</text>
</comment>
<dbReference type="HAMAP" id="MF_00088">
    <property type="entry name" value="KhpA"/>
    <property type="match status" value="1"/>
</dbReference>
<keyword evidence="5" id="KW-1185">Reference proteome</keyword>
<dbReference type="Pfam" id="PF13083">
    <property type="entry name" value="KH_KhpA-B"/>
    <property type="match status" value="1"/>
</dbReference>
<evidence type="ECO:0000313" key="5">
    <source>
        <dbReference type="Proteomes" id="UP000808914"/>
    </source>
</evidence>
<evidence type="ECO:0000256" key="3">
    <source>
        <dbReference type="HAMAP-Rule" id="MF_00088"/>
    </source>
</evidence>
<organism evidence="4 5">
    <name type="scientific">Scopulibacillus daqui</name>
    <dbReference type="NCBI Taxonomy" id="1469162"/>
    <lineage>
        <taxon>Bacteria</taxon>
        <taxon>Bacillati</taxon>
        <taxon>Bacillota</taxon>
        <taxon>Bacilli</taxon>
        <taxon>Bacillales</taxon>
        <taxon>Sporolactobacillaceae</taxon>
        <taxon>Scopulibacillus</taxon>
    </lineage>
</organism>
<dbReference type="InterPro" id="IPR009019">
    <property type="entry name" value="KH_sf_prok-type"/>
</dbReference>
<evidence type="ECO:0000256" key="1">
    <source>
        <dbReference type="ARBA" id="ARBA00022490"/>
    </source>
</evidence>
<dbReference type="RefSeq" id="WP_205002304.1">
    <property type="nucleotide sequence ID" value="NZ_JAFBER010000002.1"/>
</dbReference>
<comment type="subunit">
    <text evidence="3">Forms a complex with KhpB.</text>
</comment>
<dbReference type="InterPro" id="IPR015946">
    <property type="entry name" value="KH_dom-like_a/b"/>
</dbReference>
<name>A0ABS2PWJ5_9BACL</name>
<reference evidence="4 5" key="1">
    <citation type="submission" date="2021-01" db="EMBL/GenBank/DDBJ databases">
        <title>Genomic Encyclopedia of Type Strains, Phase IV (KMG-IV): sequencing the most valuable type-strain genomes for metagenomic binning, comparative biology and taxonomic classification.</title>
        <authorList>
            <person name="Goeker M."/>
        </authorList>
    </citation>
    <scope>NUCLEOTIDE SEQUENCE [LARGE SCALE GENOMIC DNA]</scope>
    <source>
        <strain evidence="4 5">DSM 28236</strain>
    </source>
</reference>
<gene>
    <name evidence="3" type="primary">khpA</name>
    <name evidence="4" type="ORF">JOD45_000526</name>
</gene>
<protein>
    <recommendedName>
        <fullName evidence="3">RNA-binding protein KhpA</fullName>
    </recommendedName>
    <alternativeName>
        <fullName evidence="3">KH-domain protein A</fullName>
    </alternativeName>
</protein>
<dbReference type="Proteomes" id="UP000808914">
    <property type="component" value="Unassembled WGS sequence"/>
</dbReference>
<keyword evidence="3" id="KW-0143">Chaperone</keyword>
<keyword evidence="1 3" id="KW-0963">Cytoplasm</keyword>
<keyword evidence="3" id="KW-0961">Cell wall biogenesis/degradation</keyword>
<dbReference type="InterPro" id="IPR020627">
    <property type="entry name" value="KhpA"/>
</dbReference>
<keyword evidence="2 3" id="KW-0694">RNA-binding</keyword>
<comment type="subcellular location">
    <subcellularLocation>
        <location evidence="3">Cytoplasm</location>
    </subcellularLocation>
</comment>
<dbReference type="PANTHER" id="PTHR34654:SF1">
    <property type="entry name" value="RNA-BINDING PROTEIN KHPA"/>
    <property type="match status" value="1"/>
</dbReference>
<evidence type="ECO:0000313" key="4">
    <source>
        <dbReference type="EMBL" id="MBM7644333.1"/>
    </source>
</evidence>
<accession>A0ABS2PWJ5</accession>
<proteinExistence type="inferred from homology"/>
<comment type="function">
    <text evidence="3">A probable RNA chaperone. Forms a complex with KhpB which binds to cellular RNA and controls its expression. Plays a role in peptidoglycan (PG) homeostasis and cell length regulation.</text>
</comment>